<reference evidence="6 7" key="1">
    <citation type="submission" date="2021-08" db="EMBL/GenBank/DDBJ databases">
        <title>Draft Genome Sequence of Phanerochaete sordida strain YK-624.</title>
        <authorList>
            <person name="Mori T."/>
            <person name="Dohra H."/>
            <person name="Suzuki T."/>
            <person name="Kawagishi H."/>
            <person name="Hirai H."/>
        </authorList>
    </citation>
    <scope>NUCLEOTIDE SEQUENCE [LARGE SCALE GENOMIC DNA]</scope>
    <source>
        <strain evidence="6 7">YK-624</strain>
    </source>
</reference>
<comment type="caution">
    <text evidence="6">The sequence shown here is derived from an EMBL/GenBank/DDBJ whole genome shotgun (WGS) entry which is preliminary data.</text>
</comment>
<dbReference type="Proteomes" id="UP000703269">
    <property type="component" value="Unassembled WGS sequence"/>
</dbReference>
<proteinExistence type="predicted"/>
<evidence type="ECO:0000313" key="6">
    <source>
        <dbReference type="EMBL" id="GJE83978.1"/>
    </source>
</evidence>
<evidence type="ECO:0000259" key="5">
    <source>
        <dbReference type="Pfam" id="PF23726"/>
    </source>
</evidence>
<dbReference type="Gene3D" id="1.10.150.910">
    <property type="match status" value="1"/>
</dbReference>
<gene>
    <name evidence="6" type="ORF">PsYK624_000510</name>
</gene>
<accession>A0A9P3FWQ7</accession>
<feature type="domain" description="RSE1/DDB1/CPSF1 C-terminal" evidence="3">
    <location>
        <begin position="911"/>
        <end position="1227"/>
    </location>
</feature>
<dbReference type="InterPro" id="IPR018846">
    <property type="entry name" value="Beta-prop_RSE1/DDB1/CPSF1_1st"/>
</dbReference>
<dbReference type="Gene3D" id="2.130.10.10">
    <property type="entry name" value="YVTN repeat-like/Quinoprotein amine dehydrogenase"/>
    <property type="match status" value="3"/>
</dbReference>
<organism evidence="6 7">
    <name type="scientific">Phanerochaete sordida</name>
    <dbReference type="NCBI Taxonomy" id="48140"/>
    <lineage>
        <taxon>Eukaryota</taxon>
        <taxon>Fungi</taxon>
        <taxon>Dikarya</taxon>
        <taxon>Basidiomycota</taxon>
        <taxon>Agaricomycotina</taxon>
        <taxon>Agaricomycetes</taxon>
        <taxon>Polyporales</taxon>
        <taxon>Phanerochaetaceae</taxon>
        <taxon>Phanerochaete</taxon>
    </lineage>
</organism>
<feature type="domain" description="RSE1/DDB1/CPSF1 first beta-propeller" evidence="4">
    <location>
        <begin position="13"/>
        <end position="402"/>
    </location>
</feature>
<feature type="domain" description="RSE1/DDB1/CPSF1 second beta-propeller" evidence="5">
    <location>
        <begin position="514"/>
        <end position="861"/>
    </location>
</feature>
<evidence type="ECO:0000256" key="2">
    <source>
        <dbReference type="ARBA" id="ARBA00023242"/>
    </source>
</evidence>
<dbReference type="InterPro" id="IPR050358">
    <property type="entry name" value="RSE1/DDB1/CFT1"/>
</dbReference>
<dbReference type="PANTHER" id="PTHR10644">
    <property type="entry name" value="DNA REPAIR/RNA PROCESSING CPSF FAMILY"/>
    <property type="match status" value="1"/>
</dbReference>
<sequence length="1263" mass="136549">MKVVTTLHQPSAVVSSVKCRLASNYELGHLVVAKTNRVEVSSIHPEGLKRECGLDIWGRVLSIRAVPAGAEDVSNLLVLTDHPYPKLILLTLHVEDDTRELREKWSTDLHDRNARHAEYLNDIVVHPAGRAAIISCYAGKLKVVTFKKGGVDKDFDVILPELNLLALSFLYYEPNAHTHTVAIVHIDHRQRIQLLARELAVDARDLAVEIAHAIPHTILPANHFPFTELPLKLVSVPAFSLAQTPDAEDAVDQPAKCRGGVIVLGGRKVNFYELSDKKTVRDLKNKAQRQTKRRASGNAEQIRVAEEKDAQRDLKKVKPRATVKWPWSEVAVCCPADDEMRRFFVGDAYGRLSLLTLNDAPEFIIIPLGETSPPTTLSYLSSQVLYVGSVLGDSQLVRIAPAPVSDADSDTLPIPGGIQTIRPAELAAPRAESPDDDYDMRDAFDARDGRGGKIVRTKGRFLDVLARVRNIAPIMDVVLADPDESGQPQIITCSGGANTGSLNVVRTGADFQEMAVLNGVANVTNMWPIRTSFESSSDAYVLTTTLFESSLLRFDDRESLTRVDASVAGFVTNVPTIAVANIPLRATQQGTSTYVDSSLVVQVTSHGLNLVEYDPALGSFSKVGNGWSLQQQPNPLWKVKEIVAASINPSQFAVALNGGSVLLFNLSPDRQITLIQSREFPDREIARLSCAPLDASKNFSPFVAVAFWQTNTVALLSTKDPARPLSTHAESGALPALAHSLLLHNFGLGRNTSDVDFQPYVVAGLVDGTVACIGFRNNELREQKLFSLGVVPVSLSVVKIDAKRAVFATGSRAAVFYWDKQRLRQSPVMLKNITVGVGLNTAAYPSCEILATPSSLVIGQIRGVDKMQIRSIPLGCENPRRIAYHPGLNVFGVSLVKSAPARVGEAELQDSTFRILDGITFNTISSFLAEPDEEVSAVLALPTGALGAFMVGTVRHQHGEFEPSSGRLILFDLVPVIGGERELRKLAEVEANGCVYALASVENGVAVAVNTAVELYAPVQHENSFALNKVSSWNHNYFVTSLVAKGDRLICGDAISSVSVLEVLNNNLKTVARDYGPVWPVALEATKDGGVIGANTDGNLFTFALPEDGAARNVLERTGSYHLGELVNTFVPGGPASGATAAAEQVLFETEQLFATSSGRLALVHHVADDGVALALTALQRNMGGLLVGPGETRHAQWRTPANARGRSDAEDTATGFLDGDFLEAFLTHPEPAKLLAGRNDAERIAMSVEQVEGILEKLQSLH</sequence>
<dbReference type="Pfam" id="PF03178">
    <property type="entry name" value="CPSF_A"/>
    <property type="match status" value="1"/>
</dbReference>
<dbReference type="InterPro" id="IPR036322">
    <property type="entry name" value="WD40_repeat_dom_sf"/>
</dbReference>
<protein>
    <submittedName>
        <fullName evidence="6">DNA damage-binding protein 1</fullName>
    </submittedName>
</protein>
<dbReference type="GO" id="GO:0003676">
    <property type="term" value="F:nucleic acid binding"/>
    <property type="evidence" value="ECO:0007669"/>
    <property type="project" value="InterPro"/>
</dbReference>
<dbReference type="AlphaFoldDB" id="A0A9P3FWQ7"/>
<evidence type="ECO:0000259" key="4">
    <source>
        <dbReference type="Pfam" id="PF10433"/>
    </source>
</evidence>
<dbReference type="InterPro" id="IPR058543">
    <property type="entry name" value="Beta-prop_RSE1/DDB1/CPSF1_2nd"/>
</dbReference>
<evidence type="ECO:0000259" key="3">
    <source>
        <dbReference type="Pfam" id="PF03178"/>
    </source>
</evidence>
<keyword evidence="2" id="KW-0539">Nucleus</keyword>
<evidence type="ECO:0000313" key="7">
    <source>
        <dbReference type="Proteomes" id="UP000703269"/>
    </source>
</evidence>
<dbReference type="InterPro" id="IPR015943">
    <property type="entry name" value="WD40/YVTN_repeat-like_dom_sf"/>
</dbReference>
<dbReference type="EMBL" id="BPQB01000001">
    <property type="protein sequence ID" value="GJE83978.1"/>
    <property type="molecule type" value="Genomic_DNA"/>
</dbReference>
<dbReference type="SUPFAM" id="SSF50978">
    <property type="entry name" value="WD40 repeat-like"/>
    <property type="match status" value="1"/>
</dbReference>
<dbReference type="Pfam" id="PF23726">
    <property type="entry name" value="Beta-prop_RSE1_2nd"/>
    <property type="match status" value="1"/>
</dbReference>
<comment type="subcellular location">
    <subcellularLocation>
        <location evidence="1">Nucleus</location>
    </subcellularLocation>
</comment>
<evidence type="ECO:0000256" key="1">
    <source>
        <dbReference type="ARBA" id="ARBA00004123"/>
    </source>
</evidence>
<keyword evidence="7" id="KW-1185">Reference proteome</keyword>
<dbReference type="OrthoDB" id="433457at2759"/>
<dbReference type="InterPro" id="IPR004871">
    <property type="entry name" value="RSE1/DDB1/CPSF1_C"/>
</dbReference>
<dbReference type="GO" id="GO:0005634">
    <property type="term" value="C:nucleus"/>
    <property type="evidence" value="ECO:0007669"/>
    <property type="project" value="UniProtKB-SubCell"/>
</dbReference>
<dbReference type="Pfam" id="PF10433">
    <property type="entry name" value="Beta-prop_RSE1_1st"/>
    <property type="match status" value="1"/>
</dbReference>
<name>A0A9P3FWQ7_9APHY</name>